<dbReference type="GO" id="GO:0000287">
    <property type="term" value="F:magnesium ion binding"/>
    <property type="evidence" value="ECO:0007669"/>
    <property type="project" value="UniProtKB-UniRule"/>
</dbReference>
<feature type="binding site" evidence="11">
    <location>
        <position position="287"/>
    </location>
    <ligand>
        <name>thiamine diphosphate</name>
        <dbReference type="ChEBI" id="CHEBI:58937"/>
    </ligand>
</feature>
<dbReference type="InterPro" id="IPR033248">
    <property type="entry name" value="Transketolase_C"/>
</dbReference>
<dbReference type="RefSeq" id="WP_168869451.1">
    <property type="nucleotide sequence ID" value="NZ_JABAIA010000001.1"/>
</dbReference>
<dbReference type="GO" id="GO:0005829">
    <property type="term" value="C:cytosol"/>
    <property type="evidence" value="ECO:0007669"/>
    <property type="project" value="TreeGrafter"/>
</dbReference>
<keyword evidence="14" id="KW-1185">Reference proteome</keyword>
<comment type="similarity">
    <text evidence="2 11">Belongs to the transketolase family. DXPS subfamily.</text>
</comment>
<dbReference type="EC" id="2.2.1.7" evidence="11"/>
<dbReference type="Proteomes" id="UP000570474">
    <property type="component" value="Unassembled WGS sequence"/>
</dbReference>
<dbReference type="InterPro" id="IPR020826">
    <property type="entry name" value="Transketolase_BS"/>
</dbReference>
<dbReference type="PANTHER" id="PTHR43322:SF5">
    <property type="entry name" value="1-DEOXY-D-XYLULOSE-5-PHOSPHATE SYNTHASE, CHLOROPLASTIC"/>
    <property type="match status" value="1"/>
</dbReference>
<dbReference type="GO" id="GO:0008661">
    <property type="term" value="F:1-deoxy-D-xylulose-5-phosphate synthase activity"/>
    <property type="evidence" value="ECO:0007669"/>
    <property type="project" value="UniProtKB-UniRule"/>
</dbReference>
<dbReference type="InterPro" id="IPR005477">
    <property type="entry name" value="Dxylulose-5-P_synthase"/>
</dbReference>
<dbReference type="InterPro" id="IPR009014">
    <property type="entry name" value="Transketo_C/PFOR_II"/>
</dbReference>
<dbReference type="FunFam" id="3.40.50.920:FF:000002">
    <property type="entry name" value="1-deoxy-D-xylulose-5-phosphate synthase"/>
    <property type="match status" value="1"/>
</dbReference>
<dbReference type="GO" id="GO:0009228">
    <property type="term" value="P:thiamine biosynthetic process"/>
    <property type="evidence" value="ECO:0007669"/>
    <property type="project" value="UniProtKB-UniRule"/>
</dbReference>
<dbReference type="UniPathway" id="UPA00064">
    <property type="reaction ID" value="UER00091"/>
</dbReference>
<dbReference type="PROSITE" id="PS00802">
    <property type="entry name" value="TRANSKETOLASE_2"/>
    <property type="match status" value="1"/>
</dbReference>
<evidence type="ECO:0000256" key="4">
    <source>
        <dbReference type="ARBA" id="ARBA00022679"/>
    </source>
</evidence>
<dbReference type="GO" id="GO:0016114">
    <property type="term" value="P:terpenoid biosynthetic process"/>
    <property type="evidence" value="ECO:0007669"/>
    <property type="project" value="UniProtKB-UniRule"/>
</dbReference>
<keyword evidence="6 11" id="KW-0460">Magnesium</keyword>
<dbReference type="Pfam" id="PF02780">
    <property type="entry name" value="Transketolase_C"/>
    <property type="match status" value="1"/>
</dbReference>
<evidence type="ECO:0000256" key="10">
    <source>
        <dbReference type="ARBA" id="ARBA00055605"/>
    </source>
</evidence>
<keyword evidence="8 11" id="KW-0786">Thiamine pyrophosphate</keyword>
<evidence type="ECO:0000256" key="9">
    <source>
        <dbReference type="ARBA" id="ARBA00023229"/>
    </source>
</evidence>
<dbReference type="SUPFAM" id="SSF52518">
    <property type="entry name" value="Thiamin diphosphate-binding fold (THDP-binding)"/>
    <property type="match status" value="2"/>
</dbReference>
<feature type="domain" description="Transketolase-like pyrimidine-binding" evidence="12">
    <location>
        <begin position="317"/>
        <end position="483"/>
    </location>
</feature>
<comment type="catalytic activity">
    <reaction evidence="11">
        <text>D-glyceraldehyde 3-phosphate + pyruvate + H(+) = 1-deoxy-D-xylulose 5-phosphate + CO2</text>
        <dbReference type="Rhea" id="RHEA:12605"/>
        <dbReference type="ChEBI" id="CHEBI:15361"/>
        <dbReference type="ChEBI" id="CHEBI:15378"/>
        <dbReference type="ChEBI" id="CHEBI:16526"/>
        <dbReference type="ChEBI" id="CHEBI:57792"/>
        <dbReference type="ChEBI" id="CHEBI:59776"/>
        <dbReference type="EC" id="2.2.1.7"/>
    </reaction>
</comment>
<feature type="binding site" evidence="11">
    <location>
        <position position="368"/>
    </location>
    <ligand>
        <name>thiamine diphosphate</name>
        <dbReference type="ChEBI" id="CHEBI:58937"/>
    </ligand>
</feature>
<evidence type="ECO:0000256" key="1">
    <source>
        <dbReference type="ARBA" id="ARBA00004980"/>
    </source>
</evidence>
<evidence type="ECO:0000256" key="3">
    <source>
        <dbReference type="ARBA" id="ARBA00011738"/>
    </source>
</evidence>
<dbReference type="Gene3D" id="3.40.50.920">
    <property type="match status" value="1"/>
</dbReference>
<protein>
    <recommendedName>
        <fullName evidence="11">1-deoxy-D-xylulose-5-phosphate synthase</fullName>
        <ecNumber evidence="11">2.2.1.7</ecNumber>
    </recommendedName>
    <alternativeName>
        <fullName evidence="11">1-deoxyxylulose-5-phosphate synthase</fullName>
        <shortName evidence="11">DXP synthase</shortName>
        <shortName evidence="11">DXPS</shortName>
    </alternativeName>
</protein>
<dbReference type="CDD" id="cd07033">
    <property type="entry name" value="TPP_PYR_DXS_TK_like"/>
    <property type="match status" value="1"/>
</dbReference>
<dbReference type="InterPro" id="IPR049557">
    <property type="entry name" value="Transketolase_CS"/>
</dbReference>
<reference evidence="13 14" key="1">
    <citation type="submission" date="2020-04" db="EMBL/GenBank/DDBJ databases">
        <authorList>
            <person name="Yin C."/>
        </authorList>
    </citation>
    <scope>NUCLEOTIDE SEQUENCE [LARGE SCALE GENOMIC DNA]</scope>
    <source>
        <strain evidence="13 14">Ae27</strain>
    </source>
</reference>
<evidence type="ECO:0000256" key="5">
    <source>
        <dbReference type="ARBA" id="ARBA00022723"/>
    </source>
</evidence>
<organism evidence="13 14">
    <name type="scientific">Chitinophaga varians</name>
    <dbReference type="NCBI Taxonomy" id="2202339"/>
    <lineage>
        <taxon>Bacteria</taxon>
        <taxon>Pseudomonadati</taxon>
        <taxon>Bacteroidota</taxon>
        <taxon>Chitinophagia</taxon>
        <taxon>Chitinophagales</taxon>
        <taxon>Chitinophagaceae</taxon>
        <taxon>Chitinophaga</taxon>
    </lineage>
</organism>
<accession>A0A847RK42</accession>
<evidence type="ECO:0000313" key="14">
    <source>
        <dbReference type="Proteomes" id="UP000570474"/>
    </source>
</evidence>
<dbReference type="InterPro" id="IPR005475">
    <property type="entry name" value="Transketolase-like_Pyr-bd"/>
</dbReference>
<dbReference type="SUPFAM" id="SSF52922">
    <property type="entry name" value="TK C-terminal domain-like"/>
    <property type="match status" value="1"/>
</dbReference>
<dbReference type="SMART" id="SM00861">
    <property type="entry name" value="Transket_pyr"/>
    <property type="match status" value="1"/>
</dbReference>
<feature type="binding site" evidence="11">
    <location>
        <position position="175"/>
    </location>
    <ligand>
        <name>thiamine diphosphate</name>
        <dbReference type="ChEBI" id="CHEBI:58937"/>
    </ligand>
</feature>
<dbReference type="AlphaFoldDB" id="A0A847RK42"/>
<evidence type="ECO:0000313" key="13">
    <source>
        <dbReference type="EMBL" id="NLR63453.1"/>
    </source>
</evidence>
<dbReference type="CDD" id="cd02007">
    <property type="entry name" value="TPP_DXS"/>
    <property type="match status" value="1"/>
</dbReference>
<proteinExistence type="inferred from homology"/>
<feature type="binding site" evidence="11">
    <location>
        <begin position="114"/>
        <end position="116"/>
    </location>
    <ligand>
        <name>thiamine diphosphate</name>
        <dbReference type="ChEBI" id="CHEBI:58937"/>
    </ligand>
</feature>
<feature type="binding site" evidence="11">
    <location>
        <position position="175"/>
    </location>
    <ligand>
        <name>Mg(2+)</name>
        <dbReference type="ChEBI" id="CHEBI:18420"/>
    </ligand>
</feature>
<name>A0A847RK42_9BACT</name>
<dbReference type="EMBL" id="JABAIA010000001">
    <property type="protein sequence ID" value="NLR63453.1"/>
    <property type="molecule type" value="Genomic_DNA"/>
</dbReference>
<evidence type="ECO:0000256" key="2">
    <source>
        <dbReference type="ARBA" id="ARBA00011081"/>
    </source>
</evidence>
<comment type="pathway">
    <text evidence="1 11">Metabolic intermediate biosynthesis; 1-deoxy-D-xylulose 5-phosphate biosynthesis; 1-deoxy-D-xylulose 5-phosphate from D-glyceraldehyde 3-phosphate and pyruvate: step 1/1.</text>
</comment>
<dbReference type="GO" id="GO:0019288">
    <property type="term" value="P:isopentenyl diphosphate biosynthetic process, methylerythritol 4-phosphate pathway"/>
    <property type="evidence" value="ECO:0007669"/>
    <property type="project" value="TreeGrafter"/>
</dbReference>
<feature type="binding site" evidence="11">
    <location>
        <position position="73"/>
    </location>
    <ligand>
        <name>thiamine diphosphate</name>
        <dbReference type="ChEBI" id="CHEBI:58937"/>
    </ligand>
</feature>
<comment type="cofactor">
    <cofactor evidence="11">
        <name>thiamine diphosphate</name>
        <dbReference type="ChEBI" id="CHEBI:58937"/>
    </cofactor>
    <text evidence="11">Binds 1 thiamine pyrophosphate per subunit.</text>
</comment>
<evidence type="ECO:0000256" key="7">
    <source>
        <dbReference type="ARBA" id="ARBA00022977"/>
    </source>
</evidence>
<evidence type="ECO:0000256" key="8">
    <source>
        <dbReference type="ARBA" id="ARBA00023052"/>
    </source>
</evidence>
<dbReference type="InterPro" id="IPR029061">
    <property type="entry name" value="THDP-binding"/>
</dbReference>
<dbReference type="Gene3D" id="3.40.50.970">
    <property type="match status" value="2"/>
</dbReference>
<evidence type="ECO:0000256" key="6">
    <source>
        <dbReference type="ARBA" id="ARBA00022842"/>
    </source>
</evidence>
<keyword evidence="9 11" id="KW-0414">Isoprene biosynthesis</keyword>
<comment type="caution">
    <text evidence="13">The sequence shown here is derived from an EMBL/GenBank/DDBJ whole genome shotgun (WGS) entry which is preliminary data.</text>
</comment>
<comment type="subunit">
    <text evidence="3 11">Homodimer.</text>
</comment>
<dbReference type="PANTHER" id="PTHR43322">
    <property type="entry name" value="1-D-DEOXYXYLULOSE 5-PHOSPHATE SYNTHASE-RELATED"/>
    <property type="match status" value="1"/>
</dbReference>
<comment type="function">
    <text evidence="10 11">Catalyzes the acyloin condensation reaction between C atoms 2 and 3 of pyruvate and glyceraldehyde 3-phosphate to yield 1-deoxy-D-xylulose-5-phosphate (DXP).</text>
</comment>
<gene>
    <name evidence="11" type="primary">dxs</name>
    <name evidence="13" type="ORF">HGH92_03960</name>
</gene>
<dbReference type="GO" id="GO:0030976">
    <property type="term" value="F:thiamine pyrophosphate binding"/>
    <property type="evidence" value="ECO:0007669"/>
    <property type="project" value="UniProtKB-UniRule"/>
</dbReference>
<evidence type="ECO:0000259" key="12">
    <source>
        <dbReference type="SMART" id="SM00861"/>
    </source>
</evidence>
<dbReference type="NCBIfam" id="NF003933">
    <property type="entry name" value="PRK05444.2-2"/>
    <property type="match status" value="1"/>
</dbReference>
<sequence>MPEHYNIDTPDDLRRLPVTSLQHLCGEIRSFLIDHVASNGGHFSSSLGVVELTVALHYVFNTPEDKLVWDVGHQAYPHKLLTGRKSRFHSNRLLEGISGFPSRDESIYDAFGTGHSSTSISAILGMACAAKYRGDHTRQHIAVIGDGAMTAGMAFEALNNAGYEQPNMLVILNDNNMSIDANTGALQNYLTELTTGKHYNALKSHIRKLLTHPGQPANWPVEVARKLQKAVKGGLLRYSNLFEALNIRYFGPVDGHDLPKLVHVLEKLKPIPGPKLLHCVTTKGQGFAPAMTDHAKWHAPKKFDRATGATLDADTTTTFQQVFGDTLITLANSNPKIIAITPAMLSGSALTNMKKQMPERVFDVGITEQHAVTFAAGLAADGLLPYCTIYSTFLQRAYDQVIHDVALQKLNVVFCIDRAGVTGQDGPTHHGAFDIAFLRCVPGIIGASPMDAEDFRDLLFTAQAGESHGPFAVRYPKGTTAPLPPTAGFRKLAIGKGRKIRSGRDIAILSLGPVGQYVTAACKELEAYHLDVAHYDLRFFKPLDETLLHEVFSRFSTVITVEDGCIQGGAGSAVMEFMVEQGYHVTLKRLGLPDTFATQGTQQQLHELYGYDKKGIVQAVREVAGRVKKPEADFQIH</sequence>
<feature type="binding site" evidence="11">
    <location>
        <begin position="147"/>
        <end position="148"/>
    </location>
    <ligand>
        <name>thiamine diphosphate</name>
        <dbReference type="ChEBI" id="CHEBI:58937"/>
    </ligand>
</feature>
<dbReference type="Pfam" id="PF13292">
    <property type="entry name" value="DXP_synthase_N"/>
    <property type="match status" value="1"/>
</dbReference>
<comment type="cofactor">
    <cofactor evidence="11">
        <name>Mg(2+)</name>
        <dbReference type="ChEBI" id="CHEBI:18420"/>
    </cofactor>
    <text evidence="11">Binds 1 Mg(2+) ion per subunit.</text>
</comment>
<evidence type="ECO:0000256" key="11">
    <source>
        <dbReference type="HAMAP-Rule" id="MF_00315"/>
    </source>
</evidence>
<dbReference type="PROSITE" id="PS00801">
    <property type="entry name" value="TRANSKETOLASE_1"/>
    <property type="match status" value="1"/>
</dbReference>
<keyword evidence="5 11" id="KW-0479">Metal-binding</keyword>
<dbReference type="HAMAP" id="MF_00315">
    <property type="entry name" value="DXP_synth"/>
    <property type="match status" value="1"/>
</dbReference>
<dbReference type="NCBIfam" id="TIGR00204">
    <property type="entry name" value="dxs"/>
    <property type="match status" value="1"/>
</dbReference>
<feature type="binding site" evidence="11">
    <location>
        <position position="146"/>
    </location>
    <ligand>
        <name>Mg(2+)</name>
        <dbReference type="ChEBI" id="CHEBI:18420"/>
    </ligand>
</feature>
<keyword evidence="7 11" id="KW-0784">Thiamine biosynthesis</keyword>
<keyword evidence="4 11" id="KW-0808">Transferase</keyword>
<dbReference type="Pfam" id="PF02779">
    <property type="entry name" value="Transket_pyr"/>
    <property type="match status" value="1"/>
</dbReference>
<dbReference type="FunFam" id="3.40.50.970:FF:000005">
    <property type="entry name" value="1-deoxy-D-xylulose-5-phosphate synthase"/>
    <property type="match status" value="1"/>
</dbReference>